<keyword evidence="1" id="KW-1133">Transmembrane helix</keyword>
<dbReference type="AlphaFoldDB" id="A0A542DNF2"/>
<dbReference type="EMBL" id="VFML01000001">
    <property type="protein sequence ID" value="TQJ04610.1"/>
    <property type="molecule type" value="Genomic_DNA"/>
</dbReference>
<feature type="transmembrane region" description="Helical" evidence="1">
    <location>
        <begin position="26"/>
        <end position="43"/>
    </location>
</feature>
<name>A0A542DNF2_AMYCI</name>
<keyword evidence="3" id="KW-1185">Reference proteome</keyword>
<feature type="transmembrane region" description="Helical" evidence="1">
    <location>
        <begin position="133"/>
        <end position="150"/>
    </location>
</feature>
<evidence type="ECO:0000313" key="2">
    <source>
        <dbReference type="EMBL" id="TQJ04610.1"/>
    </source>
</evidence>
<keyword evidence="1" id="KW-0812">Transmembrane</keyword>
<protein>
    <submittedName>
        <fullName evidence="2">Uncharacterized protein DUF4383</fullName>
    </submittedName>
</protein>
<organism evidence="2 3">
    <name type="scientific">Amycolatopsis cihanbeyliensis</name>
    <dbReference type="NCBI Taxonomy" id="1128664"/>
    <lineage>
        <taxon>Bacteria</taxon>
        <taxon>Bacillati</taxon>
        <taxon>Actinomycetota</taxon>
        <taxon>Actinomycetes</taxon>
        <taxon>Pseudonocardiales</taxon>
        <taxon>Pseudonocardiaceae</taxon>
        <taxon>Amycolatopsis</taxon>
    </lineage>
</organism>
<dbReference type="Proteomes" id="UP000320876">
    <property type="component" value="Unassembled WGS sequence"/>
</dbReference>
<proteinExistence type="predicted"/>
<feature type="transmembrane region" description="Helical" evidence="1">
    <location>
        <begin position="63"/>
        <end position="90"/>
    </location>
</feature>
<dbReference type="OrthoDB" id="572373at2"/>
<comment type="caution">
    <text evidence="2">The sequence shown here is derived from an EMBL/GenBank/DDBJ whole genome shotgun (WGS) entry which is preliminary data.</text>
</comment>
<gene>
    <name evidence="2" type="ORF">FB471_4412</name>
</gene>
<dbReference type="Pfam" id="PF14325">
    <property type="entry name" value="DUF4383"/>
    <property type="match status" value="1"/>
</dbReference>
<evidence type="ECO:0000313" key="3">
    <source>
        <dbReference type="Proteomes" id="UP000320876"/>
    </source>
</evidence>
<feature type="transmembrane region" description="Helical" evidence="1">
    <location>
        <begin position="97"/>
        <end position="117"/>
    </location>
</feature>
<accession>A0A542DNF2</accession>
<dbReference type="RefSeq" id="WP_142000266.1">
    <property type="nucleotide sequence ID" value="NZ_VFML01000001.1"/>
</dbReference>
<keyword evidence="1" id="KW-0472">Membrane</keyword>
<evidence type="ECO:0000256" key="1">
    <source>
        <dbReference type="SAM" id="Phobius"/>
    </source>
</evidence>
<sequence>MSRPQDHPLPPQDIQAYTARRPIQRVAVAASVVFLLVGGLGFVPGSTTGYGAMAVAGPDSGALLFGVFAVSVLHNLVHLAFGAFGLVLAGTATGARAFLVGGGVVFLLLGCYGLLVARDSAANVLPLNAADDGLHLGLGAVLIALGVLLGRRLEYTPTAG</sequence>
<reference evidence="2 3" key="1">
    <citation type="submission" date="2019-06" db="EMBL/GenBank/DDBJ databases">
        <title>Sequencing the genomes of 1000 actinobacteria strains.</title>
        <authorList>
            <person name="Klenk H.-P."/>
        </authorList>
    </citation>
    <scope>NUCLEOTIDE SEQUENCE [LARGE SCALE GENOMIC DNA]</scope>
    <source>
        <strain evidence="2 3">DSM 45679</strain>
    </source>
</reference>